<organism evidence="3">
    <name type="scientific">marine metagenome</name>
    <dbReference type="NCBI Taxonomy" id="408172"/>
    <lineage>
        <taxon>unclassified sequences</taxon>
        <taxon>metagenomes</taxon>
        <taxon>ecological metagenomes</taxon>
    </lineage>
</organism>
<protein>
    <recommendedName>
        <fullName evidence="4">Metallopeptidase domain-containing protein</fullName>
    </recommendedName>
</protein>
<sequence length="395" mass="44709">MKDVHEELSRCIIQMLFKEPFFNHLLSGVVRVVTEKVPTAAVSFSGTKIQLLVNESFFLKELRSQTNRVAVIKHEALHLLFKHLFRMDLGNYDRSLFNIAADLVVNQFIGSWKLPDSAVTLSTFPDLGLEQNQTVEWYYEKLINLRDAGSDSNPSPKSADVLSKILDKTIHGDHSYWGLSKDAKGQVDAYAAETELDRMIIQARERTPFKYHGTIPGEINALIDSMIESRKPKVDWRRVLRIFATNSRRTYIFSTMHRVSKRYGTRPGIKVKQFQKIAVAVDTSGSVSDADLGIFFSEIDAMYRQGAEIVVIECDAEVQRTYNYKGQLPTEVSGRGGTVFDPVFAFLRSNRLTHYDGCIYLTDGYADEPSIRPPCPLLWVITADGNAGDHLKFGR</sequence>
<feature type="non-terminal residue" evidence="3">
    <location>
        <position position="395"/>
    </location>
</feature>
<dbReference type="PANTHER" id="PTHR38730">
    <property type="entry name" value="SLL7028 PROTEIN"/>
    <property type="match status" value="1"/>
</dbReference>
<dbReference type="PANTHER" id="PTHR38730:SF1">
    <property type="entry name" value="SLL7028 PROTEIN"/>
    <property type="match status" value="1"/>
</dbReference>
<evidence type="ECO:0008006" key="4">
    <source>
        <dbReference type="Google" id="ProtNLM"/>
    </source>
</evidence>
<feature type="domain" description="Putative metallopeptidase" evidence="2">
    <location>
        <begin position="8"/>
        <end position="251"/>
    </location>
</feature>
<evidence type="ECO:0000259" key="1">
    <source>
        <dbReference type="Pfam" id="PF09967"/>
    </source>
</evidence>
<dbReference type="Pfam" id="PF09967">
    <property type="entry name" value="DUF2201"/>
    <property type="match status" value="1"/>
</dbReference>
<evidence type="ECO:0000313" key="3">
    <source>
        <dbReference type="EMBL" id="SVB56583.1"/>
    </source>
</evidence>
<dbReference type="EMBL" id="UINC01047378">
    <property type="protein sequence ID" value="SVB56583.1"/>
    <property type="molecule type" value="Genomic_DNA"/>
</dbReference>
<dbReference type="Pfam" id="PF13203">
    <property type="entry name" value="DUF2201_N"/>
    <property type="match status" value="1"/>
</dbReference>
<dbReference type="InterPro" id="IPR018698">
    <property type="entry name" value="VWA-like_dom"/>
</dbReference>
<name>A0A382F303_9ZZZZ</name>
<accession>A0A382F303</accession>
<dbReference type="AlphaFoldDB" id="A0A382F303"/>
<evidence type="ECO:0000259" key="2">
    <source>
        <dbReference type="Pfam" id="PF13203"/>
    </source>
</evidence>
<gene>
    <name evidence="3" type="ORF">METZ01_LOCUS209437</name>
</gene>
<reference evidence="3" key="1">
    <citation type="submission" date="2018-05" db="EMBL/GenBank/DDBJ databases">
        <authorList>
            <person name="Lanie J.A."/>
            <person name="Ng W.-L."/>
            <person name="Kazmierczak K.M."/>
            <person name="Andrzejewski T.M."/>
            <person name="Davidsen T.M."/>
            <person name="Wayne K.J."/>
            <person name="Tettelin H."/>
            <person name="Glass J.I."/>
            <person name="Rusch D."/>
            <person name="Podicherti R."/>
            <person name="Tsui H.-C.T."/>
            <person name="Winkler M.E."/>
        </authorList>
    </citation>
    <scope>NUCLEOTIDE SEQUENCE</scope>
</reference>
<proteinExistence type="predicted"/>
<dbReference type="InterPro" id="IPR025154">
    <property type="entry name" value="Put_metallopeptidase_dom"/>
</dbReference>
<feature type="domain" description="VWA-like" evidence="1">
    <location>
        <begin position="277"/>
        <end position="386"/>
    </location>
</feature>